<dbReference type="InterPro" id="IPR020139">
    <property type="entry name" value="DUF2642"/>
</dbReference>
<evidence type="ECO:0000313" key="1">
    <source>
        <dbReference type="EMBL" id="MDM5453522.1"/>
    </source>
</evidence>
<gene>
    <name evidence="1" type="ORF">QUF89_15210</name>
</gene>
<dbReference type="Proteomes" id="UP001234602">
    <property type="component" value="Unassembled WGS sequence"/>
</dbReference>
<sequence length="104" mass="11427">MSSEKQEKQCKKNSCDYLYYKWLIENGQTTPGRPGAPGASGDSYHDLKKVLRRLLGKTVTVSTDFAPVTGILSAIEEDYVVITEAAGSVVFVPLYAQNSVREPI</sequence>
<dbReference type="Pfam" id="PF10842">
    <property type="entry name" value="DUF2642"/>
    <property type="match status" value="1"/>
</dbReference>
<dbReference type="AlphaFoldDB" id="A0AAW7ITR1"/>
<proteinExistence type="predicted"/>
<organism evidence="1 2">
    <name type="scientific">Peribacillus simplex</name>
    <dbReference type="NCBI Taxonomy" id="1478"/>
    <lineage>
        <taxon>Bacteria</taxon>
        <taxon>Bacillati</taxon>
        <taxon>Bacillota</taxon>
        <taxon>Bacilli</taxon>
        <taxon>Bacillales</taxon>
        <taxon>Bacillaceae</taxon>
        <taxon>Peribacillus</taxon>
    </lineage>
</organism>
<dbReference type="KEGG" id="bsj:UP17_12910"/>
<dbReference type="RefSeq" id="WP_061463371.1">
    <property type="nucleotide sequence ID" value="NZ_CP011008.1"/>
</dbReference>
<comment type="caution">
    <text evidence="1">The sequence shown here is derived from an EMBL/GenBank/DDBJ whole genome shotgun (WGS) entry which is preliminary data.</text>
</comment>
<name>A0AAW7ITR1_9BACI</name>
<reference evidence="1" key="1">
    <citation type="submission" date="2023-06" db="EMBL/GenBank/DDBJ databases">
        <title>Comparative genomics of Bacillaceae isolates and their secondary metabolite potential.</title>
        <authorList>
            <person name="Song L."/>
            <person name="Nielsen L.J."/>
            <person name="Mohite O."/>
            <person name="Xu X."/>
            <person name="Weber T."/>
            <person name="Kovacs A.T."/>
        </authorList>
    </citation>
    <scope>NUCLEOTIDE SEQUENCE</scope>
    <source>
        <strain evidence="1">D8_B_37</strain>
    </source>
</reference>
<dbReference type="EMBL" id="JAUCEY010000008">
    <property type="protein sequence ID" value="MDM5453522.1"/>
    <property type="molecule type" value="Genomic_DNA"/>
</dbReference>
<protein>
    <submittedName>
        <fullName evidence="1">DUF2642 domain-containing protein</fullName>
    </submittedName>
</protein>
<accession>A0AAW7ITR1</accession>
<evidence type="ECO:0000313" key="2">
    <source>
        <dbReference type="Proteomes" id="UP001234602"/>
    </source>
</evidence>